<dbReference type="InterPro" id="IPR045087">
    <property type="entry name" value="Cu-oxidase_fam"/>
</dbReference>
<keyword evidence="4" id="KW-1185">Reference proteome</keyword>
<dbReference type="PANTHER" id="PTHR48267">
    <property type="entry name" value="CUPREDOXIN SUPERFAMILY PROTEIN"/>
    <property type="match status" value="1"/>
</dbReference>
<dbReference type="Pfam" id="PF00394">
    <property type="entry name" value="Cu-oxidase"/>
    <property type="match status" value="1"/>
</dbReference>
<evidence type="ECO:0000259" key="2">
    <source>
        <dbReference type="Pfam" id="PF07731"/>
    </source>
</evidence>
<evidence type="ECO:0000259" key="1">
    <source>
        <dbReference type="Pfam" id="PF00394"/>
    </source>
</evidence>
<dbReference type="Pfam" id="PF07731">
    <property type="entry name" value="Cu-oxidase_2"/>
    <property type="match status" value="1"/>
</dbReference>
<dbReference type="InterPro" id="IPR011706">
    <property type="entry name" value="Cu-oxidase_C"/>
</dbReference>
<protein>
    <submittedName>
        <fullName evidence="3">Bilirubin oxidase</fullName>
    </submittedName>
</protein>
<dbReference type="OrthoDB" id="9757546at2"/>
<dbReference type="GO" id="GO:0016491">
    <property type="term" value="F:oxidoreductase activity"/>
    <property type="evidence" value="ECO:0007669"/>
    <property type="project" value="InterPro"/>
</dbReference>
<gene>
    <name evidence="3" type="ORF">C7H79_04320</name>
</gene>
<dbReference type="CDD" id="cd13844">
    <property type="entry name" value="CuRO_1_BOD_CotA_like"/>
    <property type="match status" value="1"/>
</dbReference>
<dbReference type="SUPFAM" id="SSF49503">
    <property type="entry name" value="Cupredoxins"/>
    <property type="match status" value="3"/>
</dbReference>
<proteinExistence type="predicted"/>
<dbReference type="CDD" id="cd13868">
    <property type="entry name" value="CuRO_2_CotA_like"/>
    <property type="match status" value="1"/>
</dbReference>
<sequence length="648" mass="71760">MVAAFLCVGLQVSVHGALPGGSLDPTTIPKYIKPLKILPAMPKSTNPNNFSGDYYEIAVRQFQQEVVPGLNTTVWGYGSINDDTSFSYPAYTIEASQNKPVRVKWINDLKKPNGKYLRHLLPIDQTLHWANPIMADMHGDDPKPYTGPVPMVPHLHGAHVTQDSDGYPEAWFLPNATNIPAGYAKFGTKYEQFKGEAETAYGQTWEPGTAVYQYPNDQRAAALWYHDHSLGMTRTNVYAGPTGFYLIRDGNDDLTSGLPSGAYEIPLIIQDKSFNKDGSLFYPDNRAFFEGLKQSKLKIPFIPEPTIDGEQSDVSPIFNPEFFGNTMVVNGKTWPYLEVEKRRYRFRILNASDSRFLILKMSNNHKFWVIGNDGGFLAAPVKLDKLLIAPAERFDIIINFTKIPAGTKITLQNIGPDEPFGGGEPDLDFDLADPDTTGQVMQFRVVTSNGSDNSIRPRNLLLPAITPIPGTPVIRHLSINELVSKTVFVPVDSEGDPVLNNAGNLVAVPANTPGAGMFGPVKAELGAMENGVPIPQSWMGLISNTPTVGQTEEWVLYNYTEDAHPIHLHQIQFEVIERIDQMGKVTGPESWETGFKDTVIAYPGNGDINPGITRLRVKFDLPGLFVWHCHILSHEDNEMMLPIKTVAP</sequence>
<feature type="domain" description="Plastocyanin-like" evidence="1">
    <location>
        <begin position="339"/>
        <end position="402"/>
    </location>
</feature>
<dbReference type="Gene3D" id="2.60.40.420">
    <property type="entry name" value="Cupredoxins - blue copper proteins"/>
    <property type="match status" value="3"/>
</dbReference>
<dbReference type="Proteomes" id="UP000241912">
    <property type="component" value="Unassembled WGS sequence"/>
</dbReference>
<dbReference type="AlphaFoldDB" id="A0A2P7NXA0"/>
<accession>A0A2P7NXA0</accession>
<reference evidence="3 4" key="1">
    <citation type="submission" date="2018-03" db="EMBL/GenBank/DDBJ databases">
        <title>Draft genome of Nitrosomonas supralitoralis APG5.</title>
        <authorList>
            <person name="Urakawa H."/>
            <person name="Lopez J.V."/>
        </authorList>
    </citation>
    <scope>NUCLEOTIDE SEQUENCE [LARGE SCALE GENOMIC DNA]</scope>
    <source>
        <strain evidence="3 4">APG5</strain>
    </source>
</reference>
<dbReference type="InterPro" id="IPR008972">
    <property type="entry name" value="Cupredoxin"/>
</dbReference>
<dbReference type="PANTHER" id="PTHR48267:SF1">
    <property type="entry name" value="BILIRUBIN OXIDASE"/>
    <property type="match status" value="1"/>
</dbReference>
<feature type="domain" description="Plastocyanin-like" evidence="2">
    <location>
        <begin position="545"/>
        <end position="644"/>
    </location>
</feature>
<evidence type="ECO:0000313" key="4">
    <source>
        <dbReference type="Proteomes" id="UP000241912"/>
    </source>
</evidence>
<dbReference type="InterPro" id="IPR001117">
    <property type="entry name" value="Cu-oxidase_2nd"/>
</dbReference>
<evidence type="ECO:0000313" key="3">
    <source>
        <dbReference type="EMBL" id="PSJ18086.1"/>
    </source>
</evidence>
<name>A0A2P7NXA0_9PROT</name>
<dbReference type="GO" id="GO:0005507">
    <property type="term" value="F:copper ion binding"/>
    <property type="evidence" value="ECO:0007669"/>
    <property type="project" value="InterPro"/>
</dbReference>
<comment type="caution">
    <text evidence="3">The sequence shown here is derived from an EMBL/GenBank/DDBJ whole genome shotgun (WGS) entry which is preliminary data.</text>
</comment>
<dbReference type="EMBL" id="PXXU01000009">
    <property type="protein sequence ID" value="PSJ18086.1"/>
    <property type="molecule type" value="Genomic_DNA"/>
</dbReference>
<organism evidence="3 4">
    <name type="scientific">Nitrosomonas supralitoralis</name>
    <dbReference type="NCBI Taxonomy" id="2116706"/>
    <lineage>
        <taxon>Bacteria</taxon>
        <taxon>Pseudomonadati</taxon>
        <taxon>Pseudomonadota</taxon>
        <taxon>Betaproteobacteria</taxon>
        <taxon>Nitrosomonadales</taxon>
        <taxon>Nitrosomonadaceae</taxon>
        <taxon>Nitrosomonas</taxon>
    </lineage>
</organism>